<proteinExistence type="predicted"/>
<dbReference type="EMBL" id="FNQB01000005">
    <property type="protein sequence ID" value="SDZ65229.1"/>
    <property type="molecule type" value="Genomic_DNA"/>
</dbReference>
<feature type="region of interest" description="Disordered" evidence="1">
    <location>
        <begin position="219"/>
        <end position="290"/>
    </location>
</feature>
<gene>
    <name evidence="2" type="ORF">SAMN05421684_7966</name>
</gene>
<feature type="compositionally biased region" description="Low complexity" evidence="1">
    <location>
        <begin position="234"/>
        <end position="248"/>
    </location>
</feature>
<dbReference type="AlphaFoldDB" id="A0A1H3UTV9"/>
<evidence type="ECO:0000313" key="2">
    <source>
        <dbReference type="EMBL" id="SDZ65229.1"/>
    </source>
</evidence>
<feature type="region of interest" description="Disordered" evidence="1">
    <location>
        <begin position="137"/>
        <end position="158"/>
    </location>
</feature>
<name>A0A1H3UTV9_9ACTN</name>
<organism evidence="2 3">
    <name type="scientific">Asanoa ishikariensis</name>
    <dbReference type="NCBI Taxonomy" id="137265"/>
    <lineage>
        <taxon>Bacteria</taxon>
        <taxon>Bacillati</taxon>
        <taxon>Actinomycetota</taxon>
        <taxon>Actinomycetes</taxon>
        <taxon>Micromonosporales</taxon>
        <taxon>Micromonosporaceae</taxon>
        <taxon>Asanoa</taxon>
    </lineage>
</organism>
<feature type="region of interest" description="Disordered" evidence="1">
    <location>
        <begin position="305"/>
        <end position="331"/>
    </location>
</feature>
<dbReference type="STRING" id="137265.SAMN05421684_7966"/>
<evidence type="ECO:0000256" key="1">
    <source>
        <dbReference type="SAM" id="MobiDB-lite"/>
    </source>
</evidence>
<accession>A0A1H3UTV9</accession>
<reference evidence="3" key="1">
    <citation type="submission" date="2016-10" db="EMBL/GenBank/DDBJ databases">
        <authorList>
            <person name="Varghese N."/>
            <person name="Submissions S."/>
        </authorList>
    </citation>
    <scope>NUCLEOTIDE SEQUENCE [LARGE SCALE GENOMIC DNA]</scope>
    <source>
        <strain evidence="3">DSM 44718</strain>
    </source>
</reference>
<evidence type="ECO:0000313" key="3">
    <source>
        <dbReference type="Proteomes" id="UP000199632"/>
    </source>
</evidence>
<sequence length="331" mass="36088">MNTASLFCLRVSAWRGARERPPHDPRWFVNHSAIVRWPRATATPCPTTVPTRTARVRLRGTPADRGPRAGHGPDPKYTRWEQSGVTERLLVTLRIRAGAAHGRGSEPPVGVIDSQPVKRADTVGLETRVYNAWRSSTVVSDSSPPTPSAHLSRSGSWPCRGRTAMAQSALSVAASLAATSMRHLFADSGLLAGSLTGLATPWPLSRLRETRRAEWVRRRSTPLGRRADPRLADRAPAAGPRLRTPPRGLRSHYPLGRDRRDGPPCNPWHAYSTKKPGVLSAGPDRPPHSQISQWSLRAWAPRGGALAKGTVRRGWPRPTRMGCKPGKAAAA</sequence>
<feature type="region of interest" description="Disordered" evidence="1">
    <location>
        <begin position="59"/>
        <end position="79"/>
    </location>
</feature>
<dbReference type="Proteomes" id="UP000199632">
    <property type="component" value="Unassembled WGS sequence"/>
</dbReference>
<protein>
    <submittedName>
        <fullName evidence="2">Uncharacterized protein</fullName>
    </submittedName>
</protein>
<feature type="compositionally biased region" description="Basic and acidic residues" evidence="1">
    <location>
        <begin position="65"/>
        <end position="79"/>
    </location>
</feature>
<keyword evidence="3" id="KW-1185">Reference proteome</keyword>